<dbReference type="EMBL" id="BACD03000019">
    <property type="protein sequence ID" value="GAO49041.1"/>
    <property type="molecule type" value="Genomic_DNA"/>
</dbReference>
<feature type="compositionally biased region" description="Low complexity" evidence="3">
    <location>
        <begin position="1"/>
        <end position="22"/>
    </location>
</feature>
<organism evidence="4 5">
    <name type="scientific">Saitoella complicata (strain BCRC 22490 / CBS 7301 / JCM 7358 / NBRC 10748 / NRRL Y-17804)</name>
    <dbReference type="NCBI Taxonomy" id="698492"/>
    <lineage>
        <taxon>Eukaryota</taxon>
        <taxon>Fungi</taxon>
        <taxon>Dikarya</taxon>
        <taxon>Ascomycota</taxon>
        <taxon>Taphrinomycotina</taxon>
        <taxon>Taphrinomycotina incertae sedis</taxon>
        <taxon>Saitoella</taxon>
    </lineage>
</organism>
<reference evidence="4 5" key="3">
    <citation type="journal article" date="2015" name="Genome Announc.">
        <title>Draft Genome Sequence of the Archiascomycetous Yeast Saitoella complicata.</title>
        <authorList>
            <person name="Yamauchi K."/>
            <person name="Kondo S."/>
            <person name="Hamamoto M."/>
            <person name="Takahashi Y."/>
            <person name="Ogura Y."/>
            <person name="Hayashi T."/>
            <person name="Nishida H."/>
        </authorList>
    </citation>
    <scope>NUCLEOTIDE SEQUENCE [LARGE SCALE GENOMIC DNA]</scope>
    <source>
        <strain evidence="4 5">NRRL Y-17804</strain>
    </source>
</reference>
<dbReference type="PANTHER" id="PTHR20835">
    <property type="entry name" value="E3 UBIQUITIN-PROTEIN LIGASE PPP1R11-RELATED"/>
    <property type="match status" value="1"/>
</dbReference>
<dbReference type="RefSeq" id="XP_019024104.1">
    <property type="nucleotide sequence ID" value="XM_019170681.1"/>
</dbReference>
<protein>
    <recommendedName>
        <fullName evidence="2">Type 1 phosphatases regulator</fullName>
    </recommendedName>
</protein>
<feature type="compositionally biased region" description="Low complexity" evidence="3">
    <location>
        <begin position="83"/>
        <end position="98"/>
    </location>
</feature>
<feature type="compositionally biased region" description="Basic residues" evidence="3">
    <location>
        <begin position="110"/>
        <end position="119"/>
    </location>
</feature>
<keyword evidence="5" id="KW-1185">Reference proteome</keyword>
<dbReference type="GO" id="GO:0004865">
    <property type="term" value="F:protein serine/threonine phosphatase inhibitor activity"/>
    <property type="evidence" value="ECO:0007669"/>
    <property type="project" value="UniProtKB-UniRule"/>
</dbReference>
<reference evidence="4 5" key="2">
    <citation type="journal article" date="2014" name="J. Gen. Appl. Microbiol.">
        <title>The early diverging ascomycetous budding yeast Saitoella complicata has three histone deacetylases belonging to the Clr6, Hos2, and Rpd3 lineages.</title>
        <authorList>
            <person name="Nishida H."/>
            <person name="Matsumoto T."/>
            <person name="Kondo S."/>
            <person name="Hamamoto M."/>
            <person name="Yoshikawa H."/>
        </authorList>
    </citation>
    <scope>NUCLEOTIDE SEQUENCE [LARGE SCALE GENOMIC DNA]</scope>
    <source>
        <strain evidence="4 5">NRRL Y-17804</strain>
    </source>
</reference>
<comment type="similarity">
    <text evidence="1 2">Belongs to the YPI1 family.</text>
</comment>
<dbReference type="OrthoDB" id="307488at2759"/>
<gene>
    <name evidence="4" type="ORF">G7K_3202-t1</name>
</gene>
<feature type="compositionally biased region" description="Basic and acidic residues" evidence="3">
    <location>
        <begin position="136"/>
        <end position="149"/>
    </location>
</feature>
<dbReference type="GO" id="GO:0008157">
    <property type="term" value="F:protein phosphatase 1 binding"/>
    <property type="evidence" value="ECO:0007669"/>
    <property type="project" value="TreeGrafter"/>
</dbReference>
<dbReference type="STRING" id="698492.A0A0E9NH88"/>
<accession>A0A0E9NH88</accession>
<dbReference type="GO" id="GO:0005634">
    <property type="term" value="C:nucleus"/>
    <property type="evidence" value="ECO:0007669"/>
    <property type="project" value="UniProtKB-SubCell"/>
</dbReference>
<comment type="function">
    <text evidence="2">Regulator of type 1 phosphatases which maintains protein phosphatase activity under strict control.</text>
</comment>
<name>A0A0E9NH88_SAICN</name>
<evidence type="ECO:0000256" key="2">
    <source>
        <dbReference type="RuleBase" id="RU367162"/>
    </source>
</evidence>
<evidence type="ECO:0000256" key="1">
    <source>
        <dbReference type="ARBA" id="ARBA00005605"/>
    </source>
</evidence>
<sequence length="182" mass="19752">MQRVRPSAATGGSSTVTTAPASREGSTQPDPQLPPAGTLVLRGANVTMGRRVQWDEDVVDNEGLGRKSSKVCCIFHKQRAFGESSSESSSSDSSSSENSDSDNDDGAARPPRRTPRPHRHEHEHNHGDDGEDDHDEGCLHEHEGTNGKGKERRRKKRESSPNAYEKMPKYKPRGIVPASGSG</sequence>
<dbReference type="Pfam" id="PF07491">
    <property type="entry name" value="PPI_Ypi1"/>
    <property type="match status" value="1"/>
</dbReference>
<evidence type="ECO:0000256" key="3">
    <source>
        <dbReference type="SAM" id="MobiDB-lite"/>
    </source>
</evidence>
<reference evidence="4 5" key="1">
    <citation type="journal article" date="2011" name="J. Gen. Appl. Microbiol.">
        <title>Draft genome sequencing of the enigmatic yeast Saitoella complicata.</title>
        <authorList>
            <person name="Nishida H."/>
            <person name="Hamamoto M."/>
            <person name="Sugiyama J."/>
        </authorList>
    </citation>
    <scope>NUCLEOTIDE SEQUENCE [LARGE SCALE GENOMIC DNA]</scope>
    <source>
        <strain evidence="4 5">NRRL Y-17804</strain>
    </source>
</reference>
<dbReference type="InterPro" id="IPR011107">
    <property type="entry name" value="PPI_Ypi1"/>
</dbReference>
<comment type="subcellular location">
    <subcellularLocation>
        <location evidence="2">Nucleus</location>
    </subcellularLocation>
</comment>
<dbReference type="PANTHER" id="PTHR20835:SF0">
    <property type="entry name" value="E3 UBIQUITIN-PROTEIN LIGASE PPP1R11"/>
    <property type="match status" value="1"/>
</dbReference>
<proteinExistence type="inferred from homology"/>
<comment type="caution">
    <text evidence="4">The sequence shown here is derived from an EMBL/GenBank/DDBJ whole genome shotgun (WGS) entry which is preliminary data.</text>
</comment>
<dbReference type="AlphaFoldDB" id="A0A0E9NH88"/>
<keyword evidence="2" id="KW-0539">Nucleus</keyword>
<evidence type="ECO:0000313" key="4">
    <source>
        <dbReference type="EMBL" id="GAO49041.1"/>
    </source>
</evidence>
<dbReference type="OMA" id="NDSCGRE"/>
<dbReference type="Proteomes" id="UP000033140">
    <property type="component" value="Unassembled WGS sequence"/>
</dbReference>
<evidence type="ECO:0000313" key="5">
    <source>
        <dbReference type="Proteomes" id="UP000033140"/>
    </source>
</evidence>
<feature type="region of interest" description="Disordered" evidence="3">
    <location>
        <begin position="1"/>
        <end position="182"/>
    </location>
</feature>